<evidence type="ECO:0000313" key="2">
    <source>
        <dbReference type="EMBL" id="PQJ84463.1"/>
    </source>
</evidence>
<keyword evidence="1" id="KW-0812">Transmembrane</keyword>
<accession>A0A2S7X2P7</accession>
<name>A0A2S7X2P7_9GAMM</name>
<gene>
    <name evidence="2" type="ORF">BTO22_13105</name>
</gene>
<organism evidence="2 3">
    <name type="scientific">Aliivibrio sifiae</name>
    <dbReference type="NCBI Taxonomy" id="566293"/>
    <lineage>
        <taxon>Bacteria</taxon>
        <taxon>Pseudomonadati</taxon>
        <taxon>Pseudomonadota</taxon>
        <taxon>Gammaproteobacteria</taxon>
        <taxon>Vibrionales</taxon>
        <taxon>Vibrionaceae</taxon>
        <taxon>Aliivibrio</taxon>
    </lineage>
</organism>
<dbReference type="EMBL" id="MSCO01000002">
    <property type="protein sequence ID" value="PQJ84463.1"/>
    <property type="molecule type" value="Genomic_DNA"/>
</dbReference>
<proteinExistence type="predicted"/>
<dbReference type="Proteomes" id="UP000239263">
    <property type="component" value="Unassembled WGS sequence"/>
</dbReference>
<protein>
    <submittedName>
        <fullName evidence="2">Uncharacterized protein</fullName>
    </submittedName>
</protein>
<feature type="transmembrane region" description="Helical" evidence="1">
    <location>
        <begin position="44"/>
        <end position="66"/>
    </location>
</feature>
<evidence type="ECO:0000313" key="3">
    <source>
        <dbReference type="Proteomes" id="UP000239263"/>
    </source>
</evidence>
<dbReference type="AlphaFoldDB" id="A0A2S7X2P7"/>
<comment type="caution">
    <text evidence="2">The sequence shown here is derived from an EMBL/GenBank/DDBJ whole genome shotgun (WGS) entry which is preliminary data.</text>
</comment>
<feature type="transmembrane region" description="Helical" evidence="1">
    <location>
        <begin position="87"/>
        <end position="106"/>
    </location>
</feature>
<evidence type="ECO:0000256" key="1">
    <source>
        <dbReference type="SAM" id="Phobius"/>
    </source>
</evidence>
<keyword evidence="1" id="KW-1133">Transmembrane helix</keyword>
<reference evidence="2 3" key="1">
    <citation type="submission" date="2016-12" db="EMBL/GenBank/DDBJ databases">
        <title>Diversity of luminous bacteria.</title>
        <authorList>
            <person name="Yoshizawa S."/>
            <person name="Kogure K."/>
        </authorList>
    </citation>
    <scope>NUCLEOTIDE SEQUENCE [LARGE SCALE GENOMIC DNA]</scope>
    <source>
        <strain evidence="2 3">ATCC 33715</strain>
    </source>
</reference>
<keyword evidence="1" id="KW-0472">Membrane</keyword>
<sequence>MRFLGVVFFILIPLLWWVPTNGVWRDYQNLLNHKDEVQLSLFTLWVPIGGFFAVILNSILMSITIISGKKARLIIGEHWTSSINKTCIYSALFGVIFAMMFALYSMKLLDEYGYEYSYELTKITPTGIHLMYVKAP</sequence>